<feature type="disulfide bond" evidence="1">
    <location>
        <begin position="138"/>
        <end position="147"/>
    </location>
</feature>
<feature type="disulfide bond" evidence="1">
    <location>
        <begin position="222"/>
        <end position="231"/>
    </location>
</feature>
<name>A0A7M7PGZ4_STRPU</name>
<evidence type="ECO:0000313" key="4">
    <source>
        <dbReference type="Proteomes" id="UP000007110"/>
    </source>
</evidence>
<keyword evidence="1" id="KW-0245">EGF-like domain</keyword>
<organism evidence="3 4">
    <name type="scientific">Strongylocentrotus purpuratus</name>
    <name type="common">Purple sea urchin</name>
    <dbReference type="NCBI Taxonomy" id="7668"/>
    <lineage>
        <taxon>Eukaryota</taxon>
        <taxon>Metazoa</taxon>
        <taxon>Echinodermata</taxon>
        <taxon>Eleutherozoa</taxon>
        <taxon>Echinozoa</taxon>
        <taxon>Echinoidea</taxon>
        <taxon>Euechinoidea</taxon>
        <taxon>Echinacea</taxon>
        <taxon>Camarodonta</taxon>
        <taxon>Echinidea</taxon>
        <taxon>Strongylocentrotidae</taxon>
        <taxon>Strongylocentrotus</taxon>
    </lineage>
</organism>
<dbReference type="PANTHER" id="PTHR24033:SF151">
    <property type="entry name" value="NOTCH 2"/>
    <property type="match status" value="1"/>
</dbReference>
<dbReference type="RefSeq" id="XP_030850958.1">
    <property type="nucleotide sequence ID" value="XM_030995098.1"/>
</dbReference>
<evidence type="ECO:0000256" key="1">
    <source>
        <dbReference type="PROSITE-ProRule" id="PRU00076"/>
    </source>
</evidence>
<dbReference type="InterPro" id="IPR051830">
    <property type="entry name" value="NOTCH_homolog"/>
</dbReference>
<reference evidence="4" key="1">
    <citation type="submission" date="2015-02" db="EMBL/GenBank/DDBJ databases">
        <title>Genome sequencing for Strongylocentrotus purpuratus.</title>
        <authorList>
            <person name="Murali S."/>
            <person name="Liu Y."/>
            <person name="Vee V."/>
            <person name="English A."/>
            <person name="Wang M."/>
            <person name="Skinner E."/>
            <person name="Han Y."/>
            <person name="Muzny D.M."/>
            <person name="Worley K.C."/>
            <person name="Gibbs R.A."/>
        </authorList>
    </citation>
    <scope>NUCLEOTIDE SEQUENCE</scope>
</reference>
<feature type="domain" description="EGF-like" evidence="2">
    <location>
        <begin position="34"/>
        <end position="69"/>
    </location>
</feature>
<dbReference type="OrthoDB" id="4405280at2759"/>
<dbReference type="InParanoid" id="A0A7M7PGZ4"/>
<dbReference type="EnsemblMetazoa" id="XM_030995098">
    <property type="protein sequence ID" value="XP_030850958"/>
    <property type="gene ID" value="LOC100889214"/>
</dbReference>
<feature type="domain" description="EGF-like" evidence="2">
    <location>
        <begin position="149"/>
        <end position="192"/>
    </location>
</feature>
<dbReference type="AlphaFoldDB" id="A0A7M7PGZ4"/>
<feature type="domain" description="EGF-like" evidence="2">
    <location>
        <begin position="233"/>
        <end position="273"/>
    </location>
</feature>
<sequence>MNGGGCIYGIQNGPPEAAVPVCSCSSPWTGDTCEISCTIDPCNGNGACNVQNGVISCTCFAGFLGSFCNIDDPCLPEPCMNACICIVTSSFTAFCSTTNPYVTGQFCETVHPCIDAQLCQNDGTCNQIGATQAYQCTCHFGIIGRNCEYDDPCVPVNPCQNAGTCNPSFDNSGSTFTCTCALGQFWTGTLCSTPSGCTNIRCENNGNCITNPGTGGFESCVCTSGYYGVFCGYAYPCTNGPCNGRGSCANIGTVAPFSYQCTCSSPYIGITCAYEDPCHMTNNPCRNGGTCSYMFPVAGTVNAPTVQCTCLANMYYGANCESAFPCTSNPCQFGGACTNLNRATPSRV</sequence>
<dbReference type="InterPro" id="IPR000742">
    <property type="entry name" value="EGF"/>
</dbReference>
<dbReference type="PANTHER" id="PTHR24033">
    <property type="entry name" value="EGF-LIKE DOMAIN-CONTAINING PROTEIN"/>
    <property type="match status" value="1"/>
</dbReference>
<keyword evidence="4" id="KW-1185">Reference proteome</keyword>
<dbReference type="GO" id="GO:0032991">
    <property type="term" value="C:protein-containing complex"/>
    <property type="evidence" value="ECO:0000318"/>
    <property type="project" value="GO_Central"/>
</dbReference>
<comment type="caution">
    <text evidence="1">Lacks conserved residue(s) required for the propagation of feature annotation.</text>
</comment>
<reference evidence="3" key="2">
    <citation type="submission" date="2021-01" db="UniProtKB">
        <authorList>
            <consortium name="EnsemblMetazoa"/>
        </authorList>
    </citation>
    <scope>IDENTIFICATION</scope>
</reference>
<proteinExistence type="predicted"/>
<feature type="disulfide bond" evidence="1">
    <location>
        <begin position="119"/>
        <end position="136"/>
    </location>
</feature>
<dbReference type="SMART" id="SM00181">
    <property type="entry name" value="EGF"/>
    <property type="match status" value="7"/>
</dbReference>
<dbReference type="SUPFAM" id="SSF57196">
    <property type="entry name" value="EGF/Laminin"/>
    <property type="match status" value="2"/>
</dbReference>
<evidence type="ECO:0000313" key="3">
    <source>
        <dbReference type="EnsemblMetazoa" id="XP_030850958"/>
    </source>
</evidence>
<dbReference type="Gene3D" id="2.10.25.10">
    <property type="entry name" value="Laminin"/>
    <property type="match status" value="5"/>
</dbReference>
<dbReference type="OMA" id="ASPYNQI"/>
<dbReference type="PROSITE" id="PS00022">
    <property type="entry name" value="EGF_1"/>
    <property type="match status" value="4"/>
</dbReference>
<dbReference type="GO" id="GO:0005886">
    <property type="term" value="C:plasma membrane"/>
    <property type="evidence" value="ECO:0000318"/>
    <property type="project" value="GO_Central"/>
</dbReference>
<feature type="disulfide bond" evidence="1">
    <location>
        <begin position="263"/>
        <end position="272"/>
    </location>
</feature>
<dbReference type="Pfam" id="PF00008">
    <property type="entry name" value="EGF"/>
    <property type="match status" value="1"/>
</dbReference>
<keyword evidence="1" id="KW-1015">Disulfide bond</keyword>
<feature type="domain" description="EGF-like" evidence="2">
    <location>
        <begin position="193"/>
        <end position="232"/>
    </location>
</feature>
<protein>
    <recommendedName>
        <fullName evidence="2">EGF-like domain-containing protein</fullName>
    </recommendedName>
</protein>
<dbReference type="GeneID" id="100889214"/>
<dbReference type="GO" id="GO:0007157">
    <property type="term" value="P:heterophilic cell-cell adhesion via plasma membrane cell adhesion molecules"/>
    <property type="evidence" value="ECO:0000318"/>
    <property type="project" value="GO_Central"/>
</dbReference>
<evidence type="ECO:0000259" key="2">
    <source>
        <dbReference type="PROSITE" id="PS50026"/>
    </source>
</evidence>
<dbReference type="GO" id="GO:0045197">
    <property type="term" value="P:establishment or maintenance of epithelial cell apical/basal polarity"/>
    <property type="evidence" value="ECO:0000318"/>
    <property type="project" value="GO_Central"/>
</dbReference>
<dbReference type="PROSITE" id="PS50026">
    <property type="entry name" value="EGF_3"/>
    <property type="match status" value="6"/>
</dbReference>
<feature type="domain" description="EGF-like" evidence="2">
    <location>
        <begin position="109"/>
        <end position="148"/>
    </location>
</feature>
<accession>A0A7M7PGZ4</accession>
<dbReference type="PROSITE" id="PS01186">
    <property type="entry name" value="EGF_2"/>
    <property type="match status" value="3"/>
</dbReference>
<dbReference type="KEGG" id="spu:100889214"/>
<feature type="disulfide bond" evidence="1">
    <location>
        <begin position="59"/>
        <end position="68"/>
    </location>
</feature>
<feature type="domain" description="EGF-like" evidence="2">
    <location>
        <begin position="274"/>
        <end position="321"/>
    </location>
</feature>
<dbReference type="Proteomes" id="UP000007110">
    <property type="component" value="Unassembled WGS sequence"/>
</dbReference>